<gene>
    <name evidence="1" type="ORF">MA16_Dca008885</name>
</gene>
<dbReference type="AlphaFoldDB" id="A0A2I0VUK5"/>
<proteinExistence type="predicted"/>
<name>A0A2I0VUK5_9ASPA</name>
<dbReference type="STRING" id="906689.A0A2I0VUK5"/>
<dbReference type="Proteomes" id="UP000233837">
    <property type="component" value="Unassembled WGS sequence"/>
</dbReference>
<dbReference type="EMBL" id="KZ503221">
    <property type="protein sequence ID" value="PKU67096.1"/>
    <property type="molecule type" value="Genomic_DNA"/>
</dbReference>
<reference evidence="1 2" key="2">
    <citation type="journal article" date="2017" name="Nature">
        <title>The Apostasia genome and the evolution of orchids.</title>
        <authorList>
            <person name="Zhang G.Q."/>
            <person name="Liu K.W."/>
            <person name="Li Z."/>
            <person name="Lohaus R."/>
            <person name="Hsiao Y.Y."/>
            <person name="Niu S.C."/>
            <person name="Wang J.Y."/>
            <person name="Lin Y.C."/>
            <person name="Xu Q."/>
            <person name="Chen L.J."/>
            <person name="Yoshida K."/>
            <person name="Fujiwara S."/>
            <person name="Wang Z.W."/>
            <person name="Zhang Y.Q."/>
            <person name="Mitsuda N."/>
            <person name="Wang M."/>
            <person name="Liu G.H."/>
            <person name="Pecoraro L."/>
            <person name="Huang H.X."/>
            <person name="Xiao X.J."/>
            <person name="Lin M."/>
            <person name="Wu X.Y."/>
            <person name="Wu W.L."/>
            <person name="Chen Y.Y."/>
            <person name="Chang S.B."/>
            <person name="Sakamoto S."/>
            <person name="Ohme-Takagi M."/>
            <person name="Yagi M."/>
            <person name="Zeng S.J."/>
            <person name="Shen C.Y."/>
            <person name="Yeh C.M."/>
            <person name="Luo Y.B."/>
            <person name="Tsai W.C."/>
            <person name="Van de Peer Y."/>
            <person name="Liu Z.J."/>
        </authorList>
    </citation>
    <scope>NUCLEOTIDE SEQUENCE [LARGE SCALE GENOMIC DNA]</scope>
    <source>
        <tissue evidence="1">The whole plant</tissue>
    </source>
</reference>
<protein>
    <submittedName>
        <fullName evidence="1">Uncharacterized protein</fullName>
    </submittedName>
</protein>
<reference evidence="1 2" key="1">
    <citation type="journal article" date="2016" name="Sci. Rep.">
        <title>The Dendrobium catenatum Lindl. genome sequence provides insights into polysaccharide synthase, floral development and adaptive evolution.</title>
        <authorList>
            <person name="Zhang G.Q."/>
            <person name="Xu Q."/>
            <person name="Bian C."/>
            <person name="Tsai W.C."/>
            <person name="Yeh C.M."/>
            <person name="Liu K.W."/>
            <person name="Yoshida K."/>
            <person name="Zhang L.S."/>
            <person name="Chang S.B."/>
            <person name="Chen F."/>
            <person name="Shi Y."/>
            <person name="Su Y.Y."/>
            <person name="Zhang Y.Q."/>
            <person name="Chen L.J."/>
            <person name="Yin Y."/>
            <person name="Lin M."/>
            <person name="Huang H."/>
            <person name="Deng H."/>
            <person name="Wang Z.W."/>
            <person name="Zhu S.L."/>
            <person name="Zhao X."/>
            <person name="Deng C."/>
            <person name="Niu S.C."/>
            <person name="Huang J."/>
            <person name="Wang M."/>
            <person name="Liu G.H."/>
            <person name="Yang H.J."/>
            <person name="Xiao X.J."/>
            <person name="Hsiao Y.Y."/>
            <person name="Wu W.L."/>
            <person name="Chen Y.Y."/>
            <person name="Mitsuda N."/>
            <person name="Ohme-Takagi M."/>
            <person name="Luo Y.B."/>
            <person name="Van de Peer Y."/>
            <person name="Liu Z.J."/>
        </authorList>
    </citation>
    <scope>NUCLEOTIDE SEQUENCE [LARGE SCALE GENOMIC DNA]</scope>
    <source>
        <tissue evidence="1">The whole plant</tissue>
    </source>
</reference>
<evidence type="ECO:0000313" key="1">
    <source>
        <dbReference type="EMBL" id="PKU67096.1"/>
    </source>
</evidence>
<organism evidence="1 2">
    <name type="scientific">Dendrobium catenatum</name>
    <dbReference type="NCBI Taxonomy" id="906689"/>
    <lineage>
        <taxon>Eukaryota</taxon>
        <taxon>Viridiplantae</taxon>
        <taxon>Streptophyta</taxon>
        <taxon>Embryophyta</taxon>
        <taxon>Tracheophyta</taxon>
        <taxon>Spermatophyta</taxon>
        <taxon>Magnoliopsida</taxon>
        <taxon>Liliopsida</taxon>
        <taxon>Asparagales</taxon>
        <taxon>Orchidaceae</taxon>
        <taxon>Epidendroideae</taxon>
        <taxon>Malaxideae</taxon>
        <taxon>Dendrobiinae</taxon>
        <taxon>Dendrobium</taxon>
    </lineage>
</organism>
<accession>A0A2I0VUK5</accession>
<sequence length="57" mass="6399">MGKRLYSDAIACCIRAISQNSLSDSDKWVLFSNLAHVNFMLGNYRCGRGNQTLLDQC</sequence>
<keyword evidence="2" id="KW-1185">Reference proteome</keyword>
<evidence type="ECO:0000313" key="2">
    <source>
        <dbReference type="Proteomes" id="UP000233837"/>
    </source>
</evidence>